<dbReference type="Pfam" id="PF13340">
    <property type="entry name" value="DUF4096"/>
    <property type="match status" value="1"/>
</dbReference>
<proteinExistence type="predicted"/>
<dbReference type="AlphaFoldDB" id="A0A7Y2RHI9"/>
<dbReference type="PANTHER" id="PTHR46637:SF1">
    <property type="entry name" value="BLL5188 PROTEIN"/>
    <property type="match status" value="1"/>
</dbReference>
<dbReference type="InterPro" id="IPR052909">
    <property type="entry name" value="Transposase_6_like"/>
</dbReference>
<accession>A0A7Y2RHI9</accession>
<dbReference type="PANTHER" id="PTHR46637">
    <property type="entry name" value="TIS1421-TRANSPOSASE PROTEIN A"/>
    <property type="match status" value="1"/>
</dbReference>
<evidence type="ECO:0000259" key="1">
    <source>
        <dbReference type="Pfam" id="PF13340"/>
    </source>
</evidence>
<dbReference type="InterPro" id="IPR025161">
    <property type="entry name" value="IS402-like_dom"/>
</dbReference>
<evidence type="ECO:0000313" key="3">
    <source>
        <dbReference type="Proteomes" id="UP000569202"/>
    </source>
</evidence>
<sequence length="45" mass="5682">MLKRYHLGIPWRDLPEYFGDFRVVHNHFSRWAKIGMWQRFFEVLT</sequence>
<feature type="domain" description="Insertion element IS402-like" evidence="1">
    <location>
        <begin position="3"/>
        <end position="41"/>
    </location>
</feature>
<gene>
    <name evidence="2" type="ORF">HLH17_15015</name>
</gene>
<evidence type="ECO:0000313" key="2">
    <source>
        <dbReference type="EMBL" id="NNH78932.1"/>
    </source>
</evidence>
<dbReference type="EMBL" id="JABERL010000060">
    <property type="protein sequence ID" value="NNH78932.1"/>
    <property type="molecule type" value="Genomic_DNA"/>
</dbReference>
<protein>
    <submittedName>
        <fullName evidence="2">Transposase</fullName>
    </submittedName>
</protein>
<dbReference type="Proteomes" id="UP000569202">
    <property type="component" value="Unassembled WGS sequence"/>
</dbReference>
<comment type="caution">
    <text evidence="2">The sequence shown here is derived from an EMBL/GenBank/DDBJ whole genome shotgun (WGS) entry which is preliminary data.</text>
</comment>
<organism evidence="2 3">
    <name type="scientific">Acinetobacter terrae</name>
    <dbReference type="NCBI Taxonomy" id="2731247"/>
    <lineage>
        <taxon>Bacteria</taxon>
        <taxon>Pseudomonadati</taxon>
        <taxon>Pseudomonadota</taxon>
        <taxon>Gammaproteobacteria</taxon>
        <taxon>Moraxellales</taxon>
        <taxon>Moraxellaceae</taxon>
        <taxon>Acinetobacter</taxon>
        <taxon>Acinetobacter Taxon 24</taxon>
    </lineage>
</organism>
<name>A0A7Y2RHI9_9GAMM</name>
<reference evidence="2 3" key="1">
    <citation type="submission" date="2020-04" db="EMBL/GenBank/DDBJ databases">
        <title>Acinetobacter Taxon 24.</title>
        <authorList>
            <person name="Nemec A."/>
            <person name="Radolfova-Krizova L."/>
            <person name="Higgins P.G."/>
            <person name="Spanelova P."/>
        </authorList>
    </citation>
    <scope>NUCLEOTIDE SEQUENCE [LARGE SCALE GENOMIC DNA]</scope>
    <source>
        <strain evidence="2 3">ANC 5380</strain>
    </source>
</reference>